<dbReference type="InterPro" id="IPR009959">
    <property type="entry name" value="Cyclase_SnoaL-like"/>
</dbReference>
<dbReference type="AlphaFoldDB" id="A0A437J9W5"/>
<dbReference type="InterPro" id="IPR032710">
    <property type="entry name" value="NTF2-like_dom_sf"/>
</dbReference>
<dbReference type="EMBL" id="RZUL01000002">
    <property type="protein sequence ID" value="RVT42281.1"/>
    <property type="molecule type" value="Genomic_DNA"/>
</dbReference>
<gene>
    <name evidence="1" type="ORF">ENE74_08755</name>
</gene>
<evidence type="ECO:0008006" key="3">
    <source>
        <dbReference type="Google" id="ProtNLM"/>
    </source>
</evidence>
<keyword evidence="2" id="KW-1185">Reference proteome</keyword>
<evidence type="ECO:0000313" key="2">
    <source>
        <dbReference type="Proteomes" id="UP000282977"/>
    </source>
</evidence>
<dbReference type="Gene3D" id="3.10.450.50">
    <property type="match status" value="2"/>
</dbReference>
<reference evidence="1 2" key="1">
    <citation type="submission" date="2019-01" db="EMBL/GenBank/DDBJ databases">
        <authorList>
            <person name="Chen W.-M."/>
        </authorList>
    </citation>
    <scope>NUCLEOTIDE SEQUENCE [LARGE SCALE GENOMIC DNA]</scope>
    <source>
        <strain evidence="1 2">TLA-22</strain>
    </source>
</reference>
<comment type="caution">
    <text evidence="1">The sequence shown here is derived from an EMBL/GenBank/DDBJ whole genome shotgun (WGS) entry which is preliminary data.</text>
</comment>
<organism evidence="1 2">
    <name type="scientific">Sphingobium algorifonticola</name>
    <dbReference type="NCBI Taxonomy" id="2008318"/>
    <lineage>
        <taxon>Bacteria</taxon>
        <taxon>Pseudomonadati</taxon>
        <taxon>Pseudomonadota</taxon>
        <taxon>Alphaproteobacteria</taxon>
        <taxon>Sphingomonadales</taxon>
        <taxon>Sphingomonadaceae</taxon>
        <taxon>Sphingobium</taxon>
    </lineage>
</organism>
<dbReference type="Pfam" id="PF07366">
    <property type="entry name" value="SnoaL"/>
    <property type="match status" value="2"/>
</dbReference>
<dbReference type="OrthoDB" id="9810441at2"/>
<dbReference type="RefSeq" id="WP_127690456.1">
    <property type="nucleotide sequence ID" value="NZ_RZUL01000002.1"/>
</dbReference>
<dbReference type="Proteomes" id="UP000282977">
    <property type="component" value="Unassembled WGS sequence"/>
</dbReference>
<dbReference type="GO" id="GO:0030638">
    <property type="term" value="P:polyketide metabolic process"/>
    <property type="evidence" value="ECO:0007669"/>
    <property type="project" value="InterPro"/>
</dbReference>
<name>A0A437J9W5_9SPHN</name>
<dbReference type="PANTHER" id="PTHR38436:SF1">
    <property type="entry name" value="ESTER CYCLASE"/>
    <property type="match status" value="1"/>
</dbReference>
<protein>
    <recommendedName>
        <fullName evidence="3">Ester cyclase</fullName>
    </recommendedName>
</protein>
<proteinExistence type="predicted"/>
<dbReference type="PANTHER" id="PTHR38436">
    <property type="entry name" value="POLYKETIDE CYCLASE SNOAL-LIKE DOMAIN"/>
    <property type="match status" value="1"/>
</dbReference>
<accession>A0A437J9W5</accession>
<evidence type="ECO:0000313" key="1">
    <source>
        <dbReference type="EMBL" id="RVT42281.1"/>
    </source>
</evidence>
<dbReference type="SUPFAM" id="SSF54427">
    <property type="entry name" value="NTF2-like"/>
    <property type="match status" value="2"/>
</dbReference>
<sequence>MAFVVQIVIRDRPCAGGRWRLFRTMTGSAIIHRLLRDQIERLWGQGEVDLVDANYAHDVVDHMPVPGQPGGLAGLKDVVRAFRAGLPDMRLRLHATLAAGDMGVDVWTLNGTHTGTLFGRPATERSVSFSGIDMVQVRDGRITALWHVEEMLHFEQQLGIVQESFGTPLKAVPVAATDDSAYEPGADAYVPGLSDFNAQEHRNLAIARTHIEELWAKGRHDLAWQLYAPDVVDHNPAPGQRPGIAGIVDVLGWLREAVPDLRMRIGCYVIDGNMVADRWTMTGTHNGAPLMGITPRGRRFTIAGMDVCRIGADGLITDVWHCEEFLKLRTQIA</sequence>